<dbReference type="PANTHER" id="PTHR13011">
    <property type="entry name" value="TFIIF-ALPHA"/>
    <property type="match status" value="1"/>
</dbReference>
<proteinExistence type="inferred from homology"/>
<evidence type="ECO:0000256" key="4">
    <source>
        <dbReference type="ARBA" id="ARBA00023125"/>
    </source>
</evidence>
<dbReference type="InParanoid" id="A0A3N4KQH5"/>
<dbReference type="GO" id="GO:0005674">
    <property type="term" value="C:transcription factor TFIIF complex"/>
    <property type="evidence" value="ECO:0007669"/>
    <property type="project" value="TreeGrafter"/>
</dbReference>
<feature type="region of interest" description="Disordered" evidence="7">
    <location>
        <begin position="170"/>
        <end position="200"/>
    </location>
</feature>
<gene>
    <name evidence="8" type="ORF">P167DRAFT_605437</name>
</gene>
<comment type="similarity">
    <text evidence="2">Belongs to the TFIIF alpha subunit family.</text>
</comment>
<feature type="compositionally biased region" description="Acidic residues" evidence="7">
    <location>
        <begin position="448"/>
        <end position="458"/>
    </location>
</feature>
<dbReference type="PANTHER" id="PTHR13011:SF0">
    <property type="entry name" value="GENERAL TRANSCRIPTION FACTOR IIF SUBUNIT 1"/>
    <property type="match status" value="1"/>
</dbReference>
<dbReference type="GO" id="GO:0003677">
    <property type="term" value="F:DNA binding"/>
    <property type="evidence" value="ECO:0007669"/>
    <property type="project" value="UniProtKB-KW"/>
</dbReference>
<sequence length="705" mass="79807">MDPLRRKVREPYNPLRNSRPPQRRPPVPSQSRAPPPKFKQQVVEEEPEPDYEDSTEWTCYTLTTTRNAITAGSRYHVMRLHPKFVEVPDPADRTGESVIMVPETVNITDPETFKQPIRLHRRDATAPLAGKNGAEASKSETPKPVDEEEQKRLEFKAEKARRREELMSKVAPDGGGRNNFKIKGEKKTQQVRQSNAEQVANRKMRYEEQYPWFLEDADNGQTWQGQREHAMSNGEFVVLHMDHVQGSFNMIPVEKWYRFTKVKRVNKMTEKEIKAGEKVLSGEEPALPSWAKKVPKEEFVETEELTKQEQRLYSKNASLVPRRQIRTIKGGEEGNQVNEELDFNVEDQFDNDDAGGVLGDFGEGNEGEEAAKDAAKRIIKDQLSANVFGSRTEKDLIEERKKVKIRQKLLKAHGKKVSKALKRREGNYIYDSDEEDPYLNKLLSASDNDSDSDSEAEAEEFKKWKLELKKVADEKAAEEARKLEAKKETAKRATEKRKAKKRAENGESPADDIPTSAPATPALIPHAISKSARNEVKSRKRSRSPESQKSTKRRCNDLAPNPSIDSPLISPAPQPRANVKKRPRSPEPAKPQKPSGLLKRRRQNKVADNTILVPEKKNANSASPTVSKSPSPSTNTAPTLPITDEEIIAVLRADPEGVSSKDITEIFRSRLKAGTKDVSVLAQRLKQFGTREGDINKWKLKKEFA</sequence>
<evidence type="ECO:0000256" key="3">
    <source>
        <dbReference type="ARBA" id="ARBA00023015"/>
    </source>
</evidence>
<feature type="region of interest" description="Disordered" evidence="7">
    <location>
        <begin position="475"/>
        <end position="642"/>
    </location>
</feature>
<dbReference type="EMBL" id="ML119126">
    <property type="protein sequence ID" value="RPB12844.1"/>
    <property type="molecule type" value="Genomic_DNA"/>
</dbReference>
<dbReference type="SUPFAM" id="SSF50916">
    <property type="entry name" value="Rap30/74 interaction domains"/>
    <property type="match status" value="1"/>
</dbReference>
<feature type="compositionally biased region" description="Basic and acidic residues" evidence="7">
    <location>
        <begin position="137"/>
        <end position="151"/>
    </location>
</feature>
<evidence type="ECO:0000256" key="5">
    <source>
        <dbReference type="ARBA" id="ARBA00023163"/>
    </source>
</evidence>
<feature type="region of interest" description="Disordered" evidence="7">
    <location>
        <begin position="125"/>
        <end position="151"/>
    </location>
</feature>
<keyword evidence="9" id="KW-1185">Reference proteome</keyword>
<dbReference type="Proteomes" id="UP000277580">
    <property type="component" value="Unassembled WGS sequence"/>
</dbReference>
<feature type="compositionally biased region" description="Acidic residues" evidence="7">
    <location>
        <begin position="43"/>
        <end position="54"/>
    </location>
</feature>
<dbReference type="STRING" id="1392247.A0A3N4KQH5"/>
<keyword evidence="5" id="KW-0804">Transcription</keyword>
<feature type="region of interest" description="Disordered" evidence="7">
    <location>
        <begin position="1"/>
        <end position="54"/>
    </location>
</feature>
<dbReference type="GO" id="GO:0016251">
    <property type="term" value="F:RNA polymerase II general transcription initiation factor activity"/>
    <property type="evidence" value="ECO:0007669"/>
    <property type="project" value="TreeGrafter"/>
</dbReference>
<dbReference type="OrthoDB" id="76676at2759"/>
<evidence type="ECO:0000256" key="7">
    <source>
        <dbReference type="SAM" id="MobiDB-lite"/>
    </source>
</evidence>
<evidence type="ECO:0000313" key="9">
    <source>
        <dbReference type="Proteomes" id="UP000277580"/>
    </source>
</evidence>
<dbReference type="InterPro" id="IPR011039">
    <property type="entry name" value="TFIIF_interaction"/>
</dbReference>
<comment type="subcellular location">
    <subcellularLocation>
        <location evidence="1">Nucleus</location>
    </subcellularLocation>
</comment>
<dbReference type="GO" id="GO:0006367">
    <property type="term" value="P:transcription initiation at RNA polymerase II promoter"/>
    <property type="evidence" value="ECO:0007669"/>
    <property type="project" value="InterPro"/>
</dbReference>
<organism evidence="8 9">
    <name type="scientific">Morchella conica CCBAS932</name>
    <dbReference type="NCBI Taxonomy" id="1392247"/>
    <lineage>
        <taxon>Eukaryota</taxon>
        <taxon>Fungi</taxon>
        <taxon>Dikarya</taxon>
        <taxon>Ascomycota</taxon>
        <taxon>Pezizomycotina</taxon>
        <taxon>Pezizomycetes</taxon>
        <taxon>Pezizales</taxon>
        <taxon>Morchellaceae</taxon>
        <taxon>Morchella</taxon>
    </lineage>
</organism>
<keyword evidence="4" id="KW-0238">DNA-binding</keyword>
<dbReference type="GO" id="GO:0032968">
    <property type="term" value="P:positive regulation of transcription elongation by RNA polymerase II"/>
    <property type="evidence" value="ECO:0007669"/>
    <property type="project" value="InterPro"/>
</dbReference>
<dbReference type="GO" id="GO:0001096">
    <property type="term" value="F:TFIIF-class transcription factor complex binding"/>
    <property type="evidence" value="ECO:0007669"/>
    <property type="project" value="TreeGrafter"/>
</dbReference>
<feature type="compositionally biased region" description="Basic and acidic residues" evidence="7">
    <location>
        <begin position="475"/>
        <end position="493"/>
    </location>
</feature>
<dbReference type="AlphaFoldDB" id="A0A3N4KQH5"/>
<accession>A0A3N4KQH5</accession>
<feature type="compositionally biased region" description="Pro residues" evidence="7">
    <location>
        <begin position="23"/>
        <end position="37"/>
    </location>
</feature>
<evidence type="ECO:0000313" key="8">
    <source>
        <dbReference type="EMBL" id="RPB12844.1"/>
    </source>
</evidence>
<protein>
    <submittedName>
        <fullName evidence="8">Rap30/74 interaction domain-containing protein</fullName>
    </submittedName>
</protein>
<feature type="compositionally biased region" description="Low complexity" evidence="7">
    <location>
        <begin position="621"/>
        <end position="636"/>
    </location>
</feature>
<reference evidence="8 9" key="1">
    <citation type="journal article" date="2018" name="Nat. Ecol. Evol.">
        <title>Pezizomycetes genomes reveal the molecular basis of ectomycorrhizal truffle lifestyle.</title>
        <authorList>
            <person name="Murat C."/>
            <person name="Payen T."/>
            <person name="Noel B."/>
            <person name="Kuo A."/>
            <person name="Morin E."/>
            <person name="Chen J."/>
            <person name="Kohler A."/>
            <person name="Krizsan K."/>
            <person name="Balestrini R."/>
            <person name="Da Silva C."/>
            <person name="Montanini B."/>
            <person name="Hainaut M."/>
            <person name="Levati E."/>
            <person name="Barry K.W."/>
            <person name="Belfiori B."/>
            <person name="Cichocki N."/>
            <person name="Clum A."/>
            <person name="Dockter R.B."/>
            <person name="Fauchery L."/>
            <person name="Guy J."/>
            <person name="Iotti M."/>
            <person name="Le Tacon F."/>
            <person name="Lindquist E.A."/>
            <person name="Lipzen A."/>
            <person name="Malagnac F."/>
            <person name="Mello A."/>
            <person name="Molinier V."/>
            <person name="Miyauchi S."/>
            <person name="Poulain J."/>
            <person name="Riccioni C."/>
            <person name="Rubini A."/>
            <person name="Sitrit Y."/>
            <person name="Splivallo R."/>
            <person name="Traeger S."/>
            <person name="Wang M."/>
            <person name="Zifcakova L."/>
            <person name="Wipf D."/>
            <person name="Zambonelli A."/>
            <person name="Paolocci F."/>
            <person name="Nowrousian M."/>
            <person name="Ottonello S."/>
            <person name="Baldrian P."/>
            <person name="Spatafora J.W."/>
            <person name="Henrissat B."/>
            <person name="Nagy L.G."/>
            <person name="Aury J.M."/>
            <person name="Wincker P."/>
            <person name="Grigoriev I.V."/>
            <person name="Bonfante P."/>
            <person name="Martin F.M."/>
        </authorList>
    </citation>
    <scope>NUCLEOTIDE SEQUENCE [LARGE SCALE GENOMIC DNA]</scope>
    <source>
        <strain evidence="8 9">CCBAS932</strain>
    </source>
</reference>
<dbReference type="InterPro" id="IPR008851">
    <property type="entry name" value="TFIIF-alpha"/>
</dbReference>
<keyword evidence="6" id="KW-0539">Nucleus</keyword>
<name>A0A3N4KQH5_9PEZI</name>
<keyword evidence="3" id="KW-0805">Transcription regulation</keyword>
<evidence type="ECO:0000256" key="1">
    <source>
        <dbReference type="ARBA" id="ARBA00004123"/>
    </source>
</evidence>
<evidence type="ECO:0000256" key="2">
    <source>
        <dbReference type="ARBA" id="ARBA00005249"/>
    </source>
</evidence>
<evidence type="ECO:0000256" key="6">
    <source>
        <dbReference type="ARBA" id="ARBA00023242"/>
    </source>
</evidence>
<feature type="region of interest" description="Disordered" evidence="7">
    <location>
        <begin position="440"/>
        <end position="459"/>
    </location>
</feature>